<keyword evidence="9" id="KW-1185">Reference proteome</keyword>
<dbReference type="Pfam" id="PF01566">
    <property type="entry name" value="Nramp"/>
    <property type="match status" value="1"/>
</dbReference>
<accession>A0A7N0R9F6</accession>
<comment type="subcellular location">
    <subcellularLocation>
        <location evidence="1">Membrane</location>
        <topology evidence="1">Multi-pass membrane protein</topology>
    </subcellularLocation>
</comment>
<feature type="transmembrane region" description="Helical" evidence="7">
    <location>
        <begin position="395"/>
        <end position="416"/>
    </location>
</feature>
<dbReference type="EnsemblPlants" id="Kaladp0002s0085.4.v1.1">
    <property type="protein sequence ID" value="Kaladp0002s0085.4.v1.1"/>
    <property type="gene ID" value="Kaladp0002s0085.v1.1"/>
</dbReference>
<feature type="region of interest" description="Disordered" evidence="6">
    <location>
        <begin position="731"/>
        <end position="774"/>
    </location>
</feature>
<dbReference type="PIRSF" id="PIRSF037378">
    <property type="entry name" value="EIN2"/>
    <property type="match status" value="1"/>
</dbReference>
<proteinExistence type="inferred from homology"/>
<feature type="compositionally biased region" description="Polar residues" evidence="6">
    <location>
        <begin position="756"/>
        <end position="774"/>
    </location>
</feature>
<feature type="transmembrane region" description="Helical" evidence="7">
    <location>
        <begin position="354"/>
        <end position="375"/>
    </location>
</feature>
<feature type="transmembrane region" description="Helical" evidence="7">
    <location>
        <begin position="158"/>
        <end position="176"/>
    </location>
</feature>
<feature type="transmembrane region" description="Helical" evidence="7">
    <location>
        <begin position="331"/>
        <end position="348"/>
    </location>
</feature>
<evidence type="ECO:0000256" key="5">
    <source>
        <dbReference type="ARBA" id="ARBA00023136"/>
    </source>
</evidence>
<dbReference type="PANTHER" id="PTHR11706:SF75">
    <property type="entry name" value="ETHYLENE-INSENSITIVE PROTEIN 2"/>
    <property type="match status" value="1"/>
</dbReference>
<name>A0A7N0R9F6_KALFE</name>
<organism evidence="8 9">
    <name type="scientific">Kalanchoe fedtschenkoi</name>
    <name type="common">Lavender scallops</name>
    <name type="synonym">South American air plant</name>
    <dbReference type="NCBI Taxonomy" id="63787"/>
    <lineage>
        <taxon>Eukaryota</taxon>
        <taxon>Viridiplantae</taxon>
        <taxon>Streptophyta</taxon>
        <taxon>Embryophyta</taxon>
        <taxon>Tracheophyta</taxon>
        <taxon>Spermatophyta</taxon>
        <taxon>Magnoliopsida</taxon>
        <taxon>eudicotyledons</taxon>
        <taxon>Gunneridae</taxon>
        <taxon>Pentapetalae</taxon>
        <taxon>Saxifragales</taxon>
        <taxon>Crassulaceae</taxon>
        <taxon>Kalanchoe</taxon>
    </lineage>
</organism>
<feature type="transmembrane region" description="Helical" evidence="7">
    <location>
        <begin position="240"/>
        <end position="264"/>
    </location>
</feature>
<evidence type="ECO:0000313" key="8">
    <source>
        <dbReference type="EnsemblPlants" id="Kaladp0002s0085.4.v1.1"/>
    </source>
</evidence>
<evidence type="ECO:0000256" key="4">
    <source>
        <dbReference type="ARBA" id="ARBA00022989"/>
    </source>
</evidence>
<dbReference type="Gramene" id="Kaladp0002s0085.1.v1.1">
    <property type="protein sequence ID" value="Kaladp0002s0085.1.v1.1"/>
    <property type="gene ID" value="Kaladp0002s0085.v1.1"/>
</dbReference>
<dbReference type="Gramene" id="Kaladp0002s0085.3.v1.1">
    <property type="protein sequence ID" value="Kaladp0002s0085.3.v1.1"/>
    <property type="gene ID" value="Kaladp0002s0085.v1.1"/>
</dbReference>
<feature type="transmembrane region" description="Helical" evidence="7">
    <location>
        <begin position="196"/>
        <end position="219"/>
    </location>
</feature>
<protein>
    <recommendedName>
        <fullName evidence="10">Ethylene-insensitive protein 2</fullName>
    </recommendedName>
</protein>
<keyword evidence="4 7" id="KW-1133">Transmembrane helix</keyword>
<reference evidence="8" key="1">
    <citation type="submission" date="2021-01" db="UniProtKB">
        <authorList>
            <consortium name="EnsemblPlants"/>
        </authorList>
    </citation>
    <scope>IDENTIFICATION</scope>
</reference>
<feature type="compositionally biased region" description="Acidic residues" evidence="6">
    <location>
        <begin position="626"/>
        <end position="636"/>
    </location>
</feature>
<evidence type="ECO:0000313" key="9">
    <source>
        <dbReference type="Proteomes" id="UP000594263"/>
    </source>
</evidence>
<evidence type="ECO:0000256" key="2">
    <source>
        <dbReference type="ARBA" id="ARBA00009965"/>
    </source>
</evidence>
<dbReference type="Proteomes" id="UP000594263">
    <property type="component" value="Unplaced"/>
</dbReference>
<dbReference type="PRINTS" id="PR00447">
    <property type="entry name" value="NATRESASSCMP"/>
</dbReference>
<dbReference type="EnsemblPlants" id="Kaladp0002s0085.3.v1.1">
    <property type="protein sequence ID" value="Kaladp0002s0085.3.v1.1"/>
    <property type="gene ID" value="Kaladp0002s0085.v1.1"/>
</dbReference>
<dbReference type="GO" id="GO:0015086">
    <property type="term" value="F:cadmium ion transmembrane transporter activity"/>
    <property type="evidence" value="ECO:0007669"/>
    <property type="project" value="TreeGrafter"/>
</dbReference>
<dbReference type="PANTHER" id="PTHR11706">
    <property type="entry name" value="SOLUTE CARRIER PROTEIN FAMILY 11 MEMBER"/>
    <property type="match status" value="1"/>
</dbReference>
<dbReference type="GO" id="GO:0009873">
    <property type="term" value="P:ethylene-activated signaling pathway"/>
    <property type="evidence" value="ECO:0007669"/>
    <property type="project" value="InterPro"/>
</dbReference>
<dbReference type="GO" id="GO:0034755">
    <property type="term" value="P:iron ion transmembrane transport"/>
    <property type="evidence" value="ECO:0007669"/>
    <property type="project" value="TreeGrafter"/>
</dbReference>
<dbReference type="EnsemblPlants" id="Kaladp0002s0085.1.v1.1">
    <property type="protein sequence ID" value="Kaladp0002s0085.1.v1.1"/>
    <property type="gene ID" value="Kaladp0002s0085.v1.1"/>
</dbReference>
<dbReference type="GO" id="GO:0005886">
    <property type="term" value="C:plasma membrane"/>
    <property type="evidence" value="ECO:0007669"/>
    <property type="project" value="TreeGrafter"/>
</dbReference>
<dbReference type="Gramene" id="Kaladp0002s0085.4.v1.1">
    <property type="protein sequence ID" value="Kaladp0002s0085.4.v1.1"/>
    <property type="gene ID" value="Kaladp0002s0085.v1.1"/>
</dbReference>
<dbReference type="EnsemblPlants" id="Kaladp0002s0085.2.v1.1">
    <property type="protein sequence ID" value="Kaladp0002s0085.2.v1.1"/>
    <property type="gene ID" value="Kaladp0002s0085.v1.1"/>
</dbReference>
<evidence type="ECO:0000256" key="6">
    <source>
        <dbReference type="SAM" id="MobiDB-lite"/>
    </source>
</evidence>
<comment type="similarity">
    <text evidence="2">Belongs to the NRAMP (TC 2.A.55) family.</text>
</comment>
<keyword evidence="5 7" id="KW-0472">Membrane</keyword>
<evidence type="ECO:0000256" key="3">
    <source>
        <dbReference type="ARBA" id="ARBA00022692"/>
    </source>
</evidence>
<keyword evidence="3 7" id="KW-0812">Transmembrane</keyword>
<feature type="transmembrane region" description="Helical" evidence="7">
    <location>
        <begin position="436"/>
        <end position="457"/>
    </location>
</feature>
<evidence type="ECO:0000256" key="1">
    <source>
        <dbReference type="ARBA" id="ARBA00004141"/>
    </source>
</evidence>
<feature type="transmembrane region" description="Helical" evidence="7">
    <location>
        <begin position="92"/>
        <end position="117"/>
    </location>
</feature>
<evidence type="ECO:0000256" key="7">
    <source>
        <dbReference type="SAM" id="Phobius"/>
    </source>
</evidence>
<dbReference type="GO" id="GO:0005384">
    <property type="term" value="F:manganese ion transmembrane transporter activity"/>
    <property type="evidence" value="ECO:0007669"/>
    <property type="project" value="TreeGrafter"/>
</dbReference>
<evidence type="ECO:0008006" key="10">
    <source>
        <dbReference type="Google" id="ProtNLM"/>
    </source>
</evidence>
<dbReference type="OMA" id="ADIQYMR"/>
<feature type="transmembrane region" description="Helical" evidence="7">
    <location>
        <begin position="123"/>
        <end position="146"/>
    </location>
</feature>
<dbReference type="InterPro" id="IPR017187">
    <property type="entry name" value="EIN2"/>
</dbReference>
<feature type="region of interest" description="Disordered" evidence="6">
    <location>
        <begin position="626"/>
        <end position="671"/>
    </location>
</feature>
<sequence length="1314" mass="143830">MEAEPSQPNYTTSTVSRLLPAAVPVLLVSAGYIDPGKWAASIDAGTRFGFDLMLPMMIFSFASILCHYLSARIGVVTGRDLSQICRAEYDRVTCVILGVQAELSAIALDITVVMGIAHCLSHILGVELVTSLFLTALDVAAFPLFLTLVEKHTGKISIIYMAGFVFVCYCIGALVSQPDIPLSLDWMSPKLSGESVFALMSLLGACIMPHNFYLHSALVQQHQGQQNAAKSVLCQDHFSAVLCIFSCIFLVNLALMNSAANVFYSSGFVLLNFHDALSLMDQVFRSPIAPFALTTLLVFSNHINKSSWTISGQPVVQHFFGADIPIWLHRAVIRATAIILVIFCVWNSGAEGLYQLLIFVQVMVAVMLPSSLIPLFRVASSGQIMGAYKNPQLEFLSLSTFVGVLGAKVMFMVEMLFGGSDWVNSLRWSMGTNTSIPYAVLLATSIVSLAFMLWLAATPLKSASVRLDSQSLNWETRQMATPTLQREDLFNTASRRHFDETKQKEEILTAQGNSLDRSSERFDPSFDVSLPETLDSEPDFGLATVPEKSDVTHPMLPTGFLEVSPSTVESLPHLPEVIMEDDQKLVDVESLKSESEEVQIERAVRYEKEVQIEKAVRYENEVQIEKEDDGDMWEPEEPSKGIPAGKLTVANPPATSEGPGSFRSLGGKNEDGGSGIGSLSRLAGLGRAARRQFAVILDEFWEQMYDYHGQPTQEAKARRLDLLFGSELKSSNSMPKVDPVKEHTGLHQPAGGRGSGSLSTVYDSPRQQRVPSSFESSYGIQKASSMELSYGNQKGASSLWSNSNNMPLLDTYVQASGRNALDADEKRYSSLRAPPSSDMWDHHQPATVHGYQISQYLNQFSKDRGFDYSMDSSAASSNLGPISYRDYSAFGLSQKPQNGLNPVQASLLHNLAISRNTSMQSERSGFDMYSSGPGEVGGPVTSKKYNSMPDISGLAAVQRDLYMNSRNSFGNNSIGMGQSFGRVSYDQSSFSTAGLRTSAPLAFDELSPKVHRDPFAVHYGTGSGTGSLWSRQPFEQFGVADKNHSQGSDGSRNPAASLEVSYIVDFEAKLLQSLRHCVVKMLKLEGSDWLFKHNDGVDEDLIERVAAREKFLCEAENRIGGDSQQTSPDRKSGQPLKMEEPNFAKLISSVPNCGEGCVWKADLLVSFGVWCIHRILDLSLMESRPELWGKYTYVLNRLQGVIDLAFSKPRVPASPCFCLQVPETNRPKSSSPVTNGMLPPASKPGRGKCTTAPMVMDMIKDVEIAISCRKGRSGTAAGDVAFPKGKENLASVLKRYKRRLANKPAKTSTQGPGL</sequence>
<feature type="transmembrane region" description="Helical" evidence="7">
    <location>
        <begin position="52"/>
        <end position="71"/>
    </location>
</feature>
<dbReference type="InterPro" id="IPR001046">
    <property type="entry name" value="NRAMP_fam"/>
</dbReference>
<dbReference type="Gramene" id="Kaladp0002s0085.2.v1.1">
    <property type="protein sequence ID" value="Kaladp0002s0085.2.v1.1"/>
    <property type="gene ID" value="Kaladp0002s0085.v1.1"/>
</dbReference>